<keyword evidence="2" id="KW-1185">Reference proteome</keyword>
<dbReference type="EMBL" id="BAABQM010000001">
    <property type="protein sequence ID" value="GAA5414445.1"/>
    <property type="molecule type" value="Genomic_DNA"/>
</dbReference>
<dbReference type="Proteomes" id="UP001449582">
    <property type="component" value="Unassembled WGS sequence"/>
</dbReference>
<organism evidence="1 2">
    <name type="scientific">Ureaplasma ceti</name>
    <dbReference type="NCBI Taxonomy" id="3119530"/>
    <lineage>
        <taxon>Bacteria</taxon>
        <taxon>Bacillati</taxon>
        <taxon>Mycoplasmatota</taxon>
        <taxon>Mycoplasmoidales</taxon>
        <taxon>Mycoplasmoidaceae</taxon>
        <taxon>Ureaplasma</taxon>
    </lineage>
</organism>
<proteinExistence type="predicted"/>
<gene>
    <name evidence="1" type="ORF">UREOM_1560</name>
</gene>
<dbReference type="RefSeq" id="WP_353289611.1">
    <property type="nucleotide sequence ID" value="NZ_BAABQM010000001.1"/>
</dbReference>
<name>A0ABP9U524_9BACT</name>
<sequence length="81" mass="9538">MKNDMMVQFFFNDEELVKKAYRTLNSNNFVSSFCFDKETHRKGVTVDILTYLDALNCLMKSSSFTTEEKVITLRLENVRKI</sequence>
<evidence type="ECO:0000313" key="1">
    <source>
        <dbReference type="EMBL" id="GAA5414445.1"/>
    </source>
</evidence>
<comment type="caution">
    <text evidence="1">The sequence shown here is derived from an EMBL/GenBank/DDBJ whole genome shotgun (WGS) entry which is preliminary data.</text>
</comment>
<accession>A0ABP9U524</accession>
<evidence type="ECO:0000313" key="2">
    <source>
        <dbReference type="Proteomes" id="UP001449582"/>
    </source>
</evidence>
<protein>
    <submittedName>
        <fullName evidence="1">Uncharacterized protein</fullName>
    </submittedName>
</protein>
<reference evidence="1" key="1">
    <citation type="submission" date="2024-02" db="EMBL/GenBank/DDBJ databases">
        <title>Draft genome sequence of new strains in genus Ureaplasma.</title>
        <authorList>
            <person name="Nakajima Y."/>
            <person name="Segawa T."/>
        </authorList>
    </citation>
    <scope>NUCLEOTIDE SEQUENCE [LARGE SCALE GENOMIC DNA]</scope>
    <source>
        <strain evidence="1">OM1</strain>
    </source>
</reference>